<keyword evidence="5" id="KW-1185">Reference proteome</keyword>
<evidence type="ECO:0000256" key="2">
    <source>
        <dbReference type="ARBA" id="ARBA00023157"/>
    </source>
</evidence>
<keyword evidence="2" id="KW-1015">Disulfide bond</keyword>
<keyword evidence="3" id="KW-0496">Mitochondrion</keyword>
<protein>
    <recommendedName>
        <fullName evidence="3">COX assembly mitochondrial protein</fullName>
    </recommendedName>
</protein>
<dbReference type="Pfam" id="PF08583">
    <property type="entry name" value="Cmc1"/>
    <property type="match status" value="1"/>
</dbReference>
<dbReference type="EMBL" id="CAXAJV020001300">
    <property type="protein sequence ID" value="CAL7949733.1"/>
    <property type="molecule type" value="Genomic_DNA"/>
</dbReference>
<dbReference type="PANTHER" id="PTHR21268">
    <property type="entry name" value="NADH DEHYDROGENASE [UBIQUINONE] IRON-SULFUR PROTEIN 5"/>
    <property type="match status" value="1"/>
</dbReference>
<proteinExistence type="inferred from homology"/>
<evidence type="ECO:0000313" key="5">
    <source>
        <dbReference type="Proteomes" id="UP001642520"/>
    </source>
</evidence>
<organism evidence="4 5">
    <name type="scientific">Xylocopa violacea</name>
    <name type="common">Violet carpenter bee</name>
    <name type="synonym">Apis violacea</name>
    <dbReference type="NCBI Taxonomy" id="135666"/>
    <lineage>
        <taxon>Eukaryota</taxon>
        <taxon>Metazoa</taxon>
        <taxon>Ecdysozoa</taxon>
        <taxon>Arthropoda</taxon>
        <taxon>Hexapoda</taxon>
        <taxon>Insecta</taxon>
        <taxon>Pterygota</taxon>
        <taxon>Neoptera</taxon>
        <taxon>Endopterygota</taxon>
        <taxon>Hymenoptera</taxon>
        <taxon>Apocrita</taxon>
        <taxon>Aculeata</taxon>
        <taxon>Apoidea</taxon>
        <taxon>Anthophila</taxon>
        <taxon>Apidae</taxon>
        <taxon>Xylocopa</taxon>
        <taxon>Xylocopa</taxon>
    </lineage>
</organism>
<comment type="similarity">
    <text evidence="1 3">Belongs to the CMC family.</text>
</comment>
<evidence type="ECO:0000256" key="1">
    <source>
        <dbReference type="ARBA" id="ARBA00007347"/>
    </source>
</evidence>
<comment type="caution">
    <text evidence="4">The sequence shown here is derived from an EMBL/GenBank/DDBJ whole genome shotgun (WGS) entry which is preliminary data.</text>
</comment>
<reference evidence="4 5" key="1">
    <citation type="submission" date="2024-08" db="EMBL/GenBank/DDBJ databases">
        <authorList>
            <person name="Will J Nash"/>
            <person name="Angela Man"/>
            <person name="Seanna McTaggart"/>
            <person name="Kendall Baker"/>
            <person name="Tom Barker"/>
            <person name="Leah Catchpole"/>
            <person name="Alex Durrant"/>
            <person name="Karim Gharbi"/>
            <person name="Naomi Irish"/>
            <person name="Gemy Kaithakottil"/>
            <person name="Debby Ku"/>
            <person name="Aaliyah Providence"/>
            <person name="Felix Shaw"/>
            <person name="David Swarbreck"/>
            <person name="Chris Watkins"/>
            <person name="Ann M. McCartney"/>
            <person name="Giulio Formenti"/>
            <person name="Alice Mouton"/>
            <person name="Noel Vella"/>
            <person name="Bjorn M von Reumont"/>
            <person name="Adriana Vella"/>
            <person name="Wilfried Haerty"/>
        </authorList>
    </citation>
    <scope>NUCLEOTIDE SEQUENCE [LARGE SCALE GENOMIC DNA]</scope>
</reference>
<dbReference type="InterPro" id="IPR013892">
    <property type="entry name" value="Cyt_c_biogenesis_Cmc1-like"/>
</dbReference>
<dbReference type="PANTHER" id="PTHR21268:SF2">
    <property type="entry name" value="NADH DEHYDROGENASE [UBIQUINONE] IRON-SULFUR PROTEIN 5"/>
    <property type="match status" value="1"/>
</dbReference>
<comment type="subcellular location">
    <subcellularLocation>
        <location evidence="3">Mitochondrion</location>
    </subcellularLocation>
</comment>
<name>A0ABP1PB38_XYLVO</name>
<evidence type="ECO:0000256" key="3">
    <source>
        <dbReference type="RuleBase" id="RU364104"/>
    </source>
</evidence>
<gene>
    <name evidence="4" type="ORF">XYLVIOL_LOCUS9559</name>
</gene>
<dbReference type="Proteomes" id="UP001642520">
    <property type="component" value="Unassembled WGS sequence"/>
</dbReference>
<sequence>MIFEKDSPDVLDQKRAKTNPILCTPIIRSPITDFFGISLHNQKDAYCRDFEFKLAKCAEAYGYYRGLLMCEKLIRDMSECITNFKQMSRGEVLHGEMTRQVHAGERKYDTTIFIPEF</sequence>
<evidence type="ECO:0000313" key="4">
    <source>
        <dbReference type="EMBL" id="CAL7949733.1"/>
    </source>
</evidence>
<accession>A0ABP1PB38</accession>